<dbReference type="SUPFAM" id="SSF46785">
    <property type="entry name" value="Winged helix' DNA-binding domain"/>
    <property type="match status" value="1"/>
</dbReference>
<dbReference type="InterPro" id="IPR005119">
    <property type="entry name" value="LysR_subst-bd"/>
</dbReference>
<evidence type="ECO:0000313" key="6">
    <source>
        <dbReference type="Proteomes" id="UP000241426"/>
    </source>
</evidence>
<evidence type="ECO:0000313" key="5">
    <source>
        <dbReference type="EMBL" id="PSU92837.1"/>
    </source>
</evidence>
<organism evidence="5 6">
    <name type="scientific">Photobacterium kishitanii</name>
    <dbReference type="NCBI Taxonomy" id="318456"/>
    <lineage>
        <taxon>Bacteria</taxon>
        <taxon>Pseudomonadati</taxon>
        <taxon>Pseudomonadota</taxon>
        <taxon>Gammaproteobacteria</taxon>
        <taxon>Vibrionales</taxon>
        <taxon>Vibrionaceae</taxon>
        <taxon>Photobacterium</taxon>
    </lineage>
</organism>
<reference evidence="5 6" key="1">
    <citation type="submission" date="2018-01" db="EMBL/GenBank/DDBJ databases">
        <title>Whole genome sequencing of Histamine producing bacteria.</title>
        <authorList>
            <person name="Butler K."/>
        </authorList>
    </citation>
    <scope>NUCLEOTIDE SEQUENCE [LARGE SCALE GENOMIC DNA]</scope>
    <source>
        <strain evidence="5 6">FS-7.2</strain>
    </source>
</reference>
<dbReference type="SUPFAM" id="SSF53850">
    <property type="entry name" value="Periplasmic binding protein-like II"/>
    <property type="match status" value="1"/>
</dbReference>
<dbReference type="PANTHER" id="PTHR30537:SF5">
    <property type="entry name" value="HTH-TYPE TRANSCRIPTIONAL ACTIVATOR TTDR-RELATED"/>
    <property type="match status" value="1"/>
</dbReference>
<keyword evidence="4" id="KW-0804">Transcription</keyword>
<dbReference type="InterPro" id="IPR058163">
    <property type="entry name" value="LysR-type_TF_proteobact-type"/>
</dbReference>
<dbReference type="eggNOG" id="COG0583">
    <property type="taxonomic scope" value="Bacteria"/>
</dbReference>
<accession>A0A2T3KC16</accession>
<evidence type="ECO:0000256" key="4">
    <source>
        <dbReference type="ARBA" id="ARBA00023163"/>
    </source>
</evidence>
<accession>A0A0B7JJF3</accession>
<dbReference type="FunFam" id="1.10.10.10:FF:000001">
    <property type="entry name" value="LysR family transcriptional regulator"/>
    <property type="match status" value="1"/>
</dbReference>
<gene>
    <name evidence="5" type="ORF">C9J27_21940</name>
</gene>
<sequence length="301" mass="33439">MQTTKNLLLFYHLIETGSFCKAAEHIGLTKSVVSKRITGLEKALGVQLIYRTTRKLTLTEAGEVFYHHAREVYNAVQNANDAMSGLGESLTGSIRLTVPTISGALILPEAIAAFSEKYPDIHIEMDLDNRFVDLVQEGFDLAIRTGAMPDSSFIARQLVEARWVICGAPSYLAKHGTPLDTEQLSSHNCLGYSYQETGANAWLVNDKFGTHTIHVHGNFTTNNASALRGAALHGQGLVYVPKILVSQDLAQGALIEVLPTYVAKSLGIYAVYPYTKQQPTKVKLFIEHLYYYYQRHQDQFK</sequence>
<comment type="similarity">
    <text evidence="1">Belongs to the LysR transcriptional regulatory family.</text>
</comment>
<evidence type="ECO:0000256" key="1">
    <source>
        <dbReference type="ARBA" id="ARBA00009437"/>
    </source>
</evidence>
<dbReference type="Pfam" id="PF03466">
    <property type="entry name" value="LysR_substrate"/>
    <property type="match status" value="1"/>
</dbReference>
<dbReference type="InterPro" id="IPR036390">
    <property type="entry name" value="WH_DNA-bd_sf"/>
</dbReference>
<evidence type="ECO:0000256" key="3">
    <source>
        <dbReference type="ARBA" id="ARBA00023125"/>
    </source>
</evidence>
<dbReference type="GeneID" id="29946056"/>
<dbReference type="AlphaFoldDB" id="A0A0B7JJF3"/>
<keyword evidence="3" id="KW-0238">DNA-binding</keyword>
<dbReference type="InterPro" id="IPR036388">
    <property type="entry name" value="WH-like_DNA-bd_sf"/>
</dbReference>
<keyword evidence="2" id="KW-0805">Transcription regulation</keyword>
<dbReference type="Proteomes" id="UP000241426">
    <property type="component" value="Unassembled WGS sequence"/>
</dbReference>
<dbReference type="InterPro" id="IPR000847">
    <property type="entry name" value="LysR_HTH_N"/>
</dbReference>
<dbReference type="Pfam" id="PF00126">
    <property type="entry name" value="HTH_1"/>
    <property type="match status" value="1"/>
</dbReference>
<dbReference type="FunFam" id="3.40.190.290:FF:000001">
    <property type="entry name" value="Transcriptional regulator, LysR family"/>
    <property type="match status" value="1"/>
</dbReference>
<evidence type="ECO:0000256" key="2">
    <source>
        <dbReference type="ARBA" id="ARBA00023015"/>
    </source>
</evidence>
<proteinExistence type="inferred from homology"/>
<protein>
    <submittedName>
        <fullName evidence="5">LysR family transcriptional regulator</fullName>
    </submittedName>
</protein>
<dbReference type="PROSITE" id="PS50931">
    <property type="entry name" value="HTH_LYSR"/>
    <property type="match status" value="1"/>
</dbReference>
<name>A0A0B7JJF3_9GAMM</name>
<comment type="caution">
    <text evidence="5">The sequence shown here is derived from an EMBL/GenBank/DDBJ whole genome shotgun (WGS) entry which is preliminary data.</text>
</comment>
<dbReference type="Gene3D" id="3.40.190.290">
    <property type="match status" value="1"/>
</dbReference>
<dbReference type="Gene3D" id="1.10.10.10">
    <property type="entry name" value="Winged helix-like DNA-binding domain superfamily/Winged helix DNA-binding domain"/>
    <property type="match status" value="1"/>
</dbReference>
<dbReference type="EMBL" id="PYNF01000032">
    <property type="protein sequence ID" value="PSU92837.1"/>
    <property type="molecule type" value="Genomic_DNA"/>
</dbReference>
<dbReference type="PANTHER" id="PTHR30537">
    <property type="entry name" value="HTH-TYPE TRANSCRIPTIONAL REGULATOR"/>
    <property type="match status" value="1"/>
</dbReference>
<dbReference type="GO" id="GO:0043565">
    <property type="term" value="F:sequence-specific DNA binding"/>
    <property type="evidence" value="ECO:0007669"/>
    <property type="project" value="TreeGrafter"/>
</dbReference>
<dbReference type="CDD" id="cd08422">
    <property type="entry name" value="PBP2_CrgA_like"/>
    <property type="match status" value="1"/>
</dbReference>
<dbReference type="GO" id="GO:0003700">
    <property type="term" value="F:DNA-binding transcription factor activity"/>
    <property type="evidence" value="ECO:0007669"/>
    <property type="project" value="InterPro"/>
</dbReference>
<dbReference type="RefSeq" id="WP_036791344.1">
    <property type="nucleotide sequence ID" value="NZ_JAUZMX010000002.1"/>
</dbReference>
<dbReference type="GO" id="GO:0006351">
    <property type="term" value="P:DNA-templated transcription"/>
    <property type="evidence" value="ECO:0007669"/>
    <property type="project" value="TreeGrafter"/>
</dbReference>